<evidence type="ECO:0000256" key="4">
    <source>
        <dbReference type="RuleBase" id="RU363099"/>
    </source>
</evidence>
<gene>
    <name evidence="6" type="ORF">PVAP13_8KG318400</name>
</gene>
<evidence type="ECO:0000313" key="6">
    <source>
        <dbReference type="EMBL" id="KAG2563523.1"/>
    </source>
</evidence>
<dbReference type="GO" id="GO:0009699">
    <property type="term" value="P:phenylpropanoid biosynthetic process"/>
    <property type="evidence" value="ECO:0007669"/>
    <property type="project" value="UniProtKB-ARBA"/>
</dbReference>
<evidence type="ECO:0000256" key="1">
    <source>
        <dbReference type="ARBA" id="ARBA00010746"/>
    </source>
</evidence>
<protein>
    <recommendedName>
        <fullName evidence="4">Dirigent protein</fullName>
    </recommendedName>
</protein>
<dbReference type="PANTHER" id="PTHR21495">
    <property type="entry name" value="NUCLEOPORIN-RELATED"/>
    <property type="match status" value="1"/>
</dbReference>
<comment type="subunit">
    <text evidence="2 4">Homodimer.</text>
</comment>
<evidence type="ECO:0000256" key="5">
    <source>
        <dbReference type="SAM" id="Phobius"/>
    </source>
</evidence>
<dbReference type="AlphaFoldDB" id="A0A8T0PNH9"/>
<proteinExistence type="inferred from homology"/>
<dbReference type="EMBL" id="CM029051">
    <property type="protein sequence ID" value="KAG2563523.1"/>
    <property type="molecule type" value="Genomic_DNA"/>
</dbReference>
<reference evidence="6 7" key="1">
    <citation type="submission" date="2020-05" db="EMBL/GenBank/DDBJ databases">
        <title>WGS assembly of Panicum virgatum.</title>
        <authorList>
            <person name="Lovell J.T."/>
            <person name="Jenkins J."/>
            <person name="Shu S."/>
            <person name="Juenger T.E."/>
            <person name="Schmutz J."/>
        </authorList>
    </citation>
    <scope>NUCLEOTIDE SEQUENCE [LARGE SCALE GENOMIC DNA]</scope>
    <source>
        <strain evidence="7">cv. AP13</strain>
    </source>
</reference>
<name>A0A8T0PNH9_PANVG</name>
<evidence type="ECO:0000256" key="3">
    <source>
        <dbReference type="ARBA" id="ARBA00022525"/>
    </source>
</evidence>
<comment type="caution">
    <text evidence="6">The sequence shown here is derived from an EMBL/GenBank/DDBJ whole genome shotgun (WGS) entry which is preliminary data.</text>
</comment>
<dbReference type="Proteomes" id="UP000823388">
    <property type="component" value="Chromosome 8K"/>
</dbReference>
<comment type="similarity">
    <text evidence="1 4">Belongs to the plant dirigent protein family.</text>
</comment>
<accession>A0A8T0PNH9</accession>
<organism evidence="6 7">
    <name type="scientific">Panicum virgatum</name>
    <name type="common">Blackwell switchgrass</name>
    <dbReference type="NCBI Taxonomy" id="38727"/>
    <lineage>
        <taxon>Eukaryota</taxon>
        <taxon>Viridiplantae</taxon>
        <taxon>Streptophyta</taxon>
        <taxon>Embryophyta</taxon>
        <taxon>Tracheophyta</taxon>
        <taxon>Spermatophyta</taxon>
        <taxon>Magnoliopsida</taxon>
        <taxon>Liliopsida</taxon>
        <taxon>Poales</taxon>
        <taxon>Poaceae</taxon>
        <taxon>PACMAD clade</taxon>
        <taxon>Panicoideae</taxon>
        <taxon>Panicodae</taxon>
        <taxon>Paniceae</taxon>
        <taxon>Panicinae</taxon>
        <taxon>Panicum</taxon>
        <taxon>Panicum sect. Hiantes</taxon>
    </lineage>
</organism>
<evidence type="ECO:0000256" key="2">
    <source>
        <dbReference type="ARBA" id="ARBA00011738"/>
    </source>
</evidence>
<keyword evidence="4" id="KW-0052">Apoplast</keyword>
<dbReference type="InterPro" id="IPR044859">
    <property type="entry name" value="Allene_oxi_cyc_Dirigent"/>
</dbReference>
<keyword evidence="7" id="KW-1185">Reference proteome</keyword>
<dbReference type="Pfam" id="PF03018">
    <property type="entry name" value="Dirigent"/>
    <property type="match status" value="1"/>
</dbReference>
<sequence length="236" mass="25009">MHVVLLYVSSIAPAGYKQDGRSRQLAEFQALTMAPSSSAKQLIAVAGAAFLLATAVAFLLAAESCRPQPVHLRLYMHDVMRGPGTTAIHLIHGVGPPHDVERGAYFGDMAAIDDVVTEEPDAGARAVGRAQGTYMLASQHEEVLAVAVTVALTAGTYSGSTFSVAGRIGVYDDKAEAAVVGGTRRLRRAAGYLTWRMVELVVSEGYVMVELDVHMSVPPVSAAGGNWWSSLLRSIN</sequence>
<keyword evidence="3 4" id="KW-0964">Secreted</keyword>
<feature type="transmembrane region" description="Helical" evidence="5">
    <location>
        <begin position="42"/>
        <end position="62"/>
    </location>
</feature>
<evidence type="ECO:0000313" key="7">
    <source>
        <dbReference type="Proteomes" id="UP000823388"/>
    </source>
</evidence>
<comment type="function">
    <text evidence="4">Dirigent proteins impart stereoselectivity on the phenoxy radical-coupling reaction, yielding optically active lignans from two molecules of coniferyl alcohol in the biosynthesis of lignans, flavonolignans, and alkaloids and thus plays a central role in plant secondary metabolism.</text>
</comment>
<keyword evidence="5" id="KW-0472">Membrane</keyword>
<dbReference type="Gene3D" id="2.40.480.10">
    <property type="entry name" value="Allene oxide cyclase-like"/>
    <property type="match status" value="1"/>
</dbReference>
<dbReference type="InterPro" id="IPR004265">
    <property type="entry name" value="Dirigent"/>
</dbReference>
<keyword evidence="5" id="KW-0812">Transmembrane</keyword>
<keyword evidence="5" id="KW-1133">Transmembrane helix</keyword>
<comment type="subcellular location">
    <subcellularLocation>
        <location evidence="4">Secreted</location>
        <location evidence="4">Extracellular space</location>
        <location evidence="4">Apoplast</location>
    </subcellularLocation>
</comment>
<dbReference type="GO" id="GO:0048046">
    <property type="term" value="C:apoplast"/>
    <property type="evidence" value="ECO:0007669"/>
    <property type="project" value="UniProtKB-SubCell"/>
</dbReference>